<evidence type="ECO:0000256" key="2">
    <source>
        <dbReference type="ARBA" id="ARBA00022857"/>
    </source>
</evidence>
<evidence type="ECO:0000313" key="4">
    <source>
        <dbReference type="EMBL" id="KAK5046879.1"/>
    </source>
</evidence>
<name>A0AAV9N1X4_9EURO</name>
<protein>
    <recommendedName>
        <fullName evidence="6">Transcription factor domain-containing protein</fullName>
    </recommendedName>
</protein>
<dbReference type="SUPFAM" id="SSF51735">
    <property type="entry name" value="NAD(P)-binding Rossmann-fold domains"/>
    <property type="match status" value="1"/>
</dbReference>
<dbReference type="PRINTS" id="PR00081">
    <property type="entry name" value="GDHRDH"/>
</dbReference>
<dbReference type="GO" id="GO:0016616">
    <property type="term" value="F:oxidoreductase activity, acting on the CH-OH group of donors, NAD or NADP as acceptor"/>
    <property type="evidence" value="ECO:0007669"/>
    <property type="project" value="UniProtKB-ARBA"/>
</dbReference>
<organism evidence="4 5">
    <name type="scientific">Exophiala bonariae</name>
    <dbReference type="NCBI Taxonomy" id="1690606"/>
    <lineage>
        <taxon>Eukaryota</taxon>
        <taxon>Fungi</taxon>
        <taxon>Dikarya</taxon>
        <taxon>Ascomycota</taxon>
        <taxon>Pezizomycotina</taxon>
        <taxon>Eurotiomycetes</taxon>
        <taxon>Chaetothyriomycetidae</taxon>
        <taxon>Chaetothyriales</taxon>
        <taxon>Herpotrichiellaceae</taxon>
        <taxon>Exophiala</taxon>
    </lineage>
</organism>
<dbReference type="PANTHER" id="PTHR43008:SF9">
    <property type="entry name" value="OXIDOREDUCTASE"/>
    <property type="match status" value="1"/>
</dbReference>
<dbReference type="InterPro" id="IPR036291">
    <property type="entry name" value="NAD(P)-bd_dom_sf"/>
</dbReference>
<comment type="caution">
    <text evidence="4">The sequence shown here is derived from an EMBL/GenBank/DDBJ whole genome shotgun (WGS) entry which is preliminary data.</text>
</comment>
<dbReference type="Gene3D" id="3.40.50.720">
    <property type="entry name" value="NAD(P)-binding Rossmann-like Domain"/>
    <property type="match status" value="1"/>
</dbReference>
<dbReference type="FunFam" id="3.40.50.720:FF:000245">
    <property type="entry name" value="Short chain dehydrogenase, putative"/>
    <property type="match status" value="1"/>
</dbReference>
<dbReference type="PANTHER" id="PTHR43008">
    <property type="entry name" value="BENZIL REDUCTASE"/>
    <property type="match status" value="1"/>
</dbReference>
<evidence type="ECO:0008006" key="6">
    <source>
        <dbReference type="Google" id="ProtNLM"/>
    </source>
</evidence>
<proteinExistence type="inferred from homology"/>
<dbReference type="Pfam" id="PF11951">
    <property type="entry name" value="Fungal_trans_2"/>
    <property type="match status" value="1"/>
</dbReference>
<dbReference type="EMBL" id="JAVRRD010000028">
    <property type="protein sequence ID" value="KAK5046879.1"/>
    <property type="molecule type" value="Genomic_DNA"/>
</dbReference>
<evidence type="ECO:0000256" key="3">
    <source>
        <dbReference type="ARBA" id="ARBA00023002"/>
    </source>
</evidence>
<sequence>MAPGILAGSVVNDTTTPSVIPERQQAATDKATDRLFSLKNTTTIVTGAGRGLGIILARAIAEAGGHVACLDILPQPAEAEWRHLESMAKASQLSVSYHCCDITNDEELQEVFSSISEEAQARNAPLQGTVACAGIQQKLPALEYPARDFEKILGVNVTGAFLTAKNAAKIMVATGTPGSIVLIASMSGNIANRGLTCTAYNASKAAVRQMCRSLSQEWGQYGIRVNTLSPGYIRTAMTDALLQAEPDVESTWMAGALLGRLGTPEDFKAPIVFLLAQGSSFMTGADLRVDGGHCATAVQGTETDVNDTPEGIPTSEVLDNADFSRHIGKYKRRRTIAEVAPDDKYQEQLHELQQGTLVAPQSPTDAHPNFQTSPFSNSIMQLPQHSSWIPLPHNQTYEDVENTAFASEALFGLKEADFQFSPGTTTDDGVFLPGSRYQALHNTLRSQVFLTAQSVEPSREASPSRNVSFNDTTNPTVASQPNAAAFTLGVSAGSEEISDTNIVLTAQQEYILWKNWIDEISAWLDKFDIHKHFRHTIPTIAKKSSHLRYAMLALSSRQLERKNGSFPAATSLMLYQQAIHKLLPEMHTKDVSVVASCVILCVLEMLSCSPKAWRRHLDGCACLLRAMNIRGDSGGVEQALFWCFARMDVCGGLISTERTLIPIDEWMTTSSFEMDCAHFCTPKPFEDHANYACYLLGRVLHFLFGASRQEEKNSLTTYNKGQVETLETWVSLFTRIEDWYTHRPPEMQELLYQSASSKKEDPQSPFPTILYGSGAAISGNQLHHTAALLMLQRIPRKVAKKPRSMLWHARQICAISMSNTHHGCWTNSVQPLWLAGQLMSHHAEHRAIIEIYERIERDTGWGAMWRADDLKQHWGDLGD</sequence>
<reference evidence="4 5" key="1">
    <citation type="submission" date="2023-08" db="EMBL/GenBank/DDBJ databases">
        <title>Black Yeasts Isolated from many extreme environments.</title>
        <authorList>
            <person name="Coleine C."/>
            <person name="Stajich J.E."/>
            <person name="Selbmann L."/>
        </authorList>
    </citation>
    <scope>NUCLEOTIDE SEQUENCE [LARGE SCALE GENOMIC DNA]</scope>
    <source>
        <strain evidence="4 5">CCFEE 5792</strain>
    </source>
</reference>
<dbReference type="PROSITE" id="PS00061">
    <property type="entry name" value="ADH_SHORT"/>
    <property type="match status" value="1"/>
</dbReference>
<dbReference type="GO" id="GO:0050664">
    <property type="term" value="F:oxidoreductase activity, acting on NAD(P)H, oxygen as acceptor"/>
    <property type="evidence" value="ECO:0007669"/>
    <property type="project" value="TreeGrafter"/>
</dbReference>
<keyword evidence="2" id="KW-0521">NADP</keyword>
<evidence type="ECO:0000256" key="1">
    <source>
        <dbReference type="ARBA" id="ARBA00006484"/>
    </source>
</evidence>
<dbReference type="GeneID" id="89975399"/>
<keyword evidence="5" id="KW-1185">Reference proteome</keyword>
<dbReference type="CDD" id="cd12148">
    <property type="entry name" value="fungal_TF_MHR"/>
    <property type="match status" value="1"/>
</dbReference>
<dbReference type="RefSeq" id="XP_064702452.1">
    <property type="nucleotide sequence ID" value="XM_064850786.1"/>
</dbReference>
<dbReference type="Pfam" id="PF13561">
    <property type="entry name" value="adh_short_C2"/>
    <property type="match status" value="1"/>
</dbReference>
<dbReference type="AlphaFoldDB" id="A0AAV9N1X4"/>
<comment type="similarity">
    <text evidence="1">Belongs to the short-chain dehydrogenases/reductases (SDR) family.</text>
</comment>
<dbReference type="InterPro" id="IPR002347">
    <property type="entry name" value="SDR_fam"/>
</dbReference>
<dbReference type="InterPro" id="IPR020904">
    <property type="entry name" value="Sc_DH/Rdtase_CS"/>
</dbReference>
<accession>A0AAV9N1X4</accession>
<evidence type="ECO:0000313" key="5">
    <source>
        <dbReference type="Proteomes" id="UP001358417"/>
    </source>
</evidence>
<keyword evidence="3" id="KW-0560">Oxidoreductase</keyword>
<dbReference type="InterPro" id="IPR021858">
    <property type="entry name" value="Fun_TF"/>
</dbReference>
<gene>
    <name evidence="4" type="ORF">LTR84_007233</name>
</gene>
<dbReference type="Proteomes" id="UP001358417">
    <property type="component" value="Unassembled WGS sequence"/>
</dbReference>